<protein>
    <submittedName>
        <fullName evidence="1">Uncharacterized protein</fullName>
    </submittedName>
</protein>
<gene>
    <name evidence="1" type="ORF">DSO57_1025350</name>
</gene>
<evidence type="ECO:0000313" key="1">
    <source>
        <dbReference type="EMBL" id="KAJ9080408.1"/>
    </source>
</evidence>
<reference evidence="1" key="1">
    <citation type="submission" date="2022-04" db="EMBL/GenBank/DDBJ databases">
        <title>Genome of the entomopathogenic fungus Entomophthora muscae.</title>
        <authorList>
            <person name="Elya C."/>
            <person name="Lovett B.R."/>
            <person name="Lee E."/>
            <person name="Macias A.M."/>
            <person name="Hajek A.E."/>
            <person name="De Bivort B.L."/>
            <person name="Kasson M.T."/>
            <person name="De Fine Licht H.H."/>
            <person name="Stajich J.E."/>
        </authorList>
    </citation>
    <scope>NUCLEOTIDE SEQUENCE</scope>
    <source>
        <strain evidence="1">Berkeley</strain>
    </source>
</reference>
<sequence>MSVLGEHRIIRSMRSTMSLRSLNRDASSDDEQSLTPPDSTATTHLCLEDVAGSFTEDQSRPRLRRIAPFHNASQSVNTLRKVNSSLTTQKKTSYPLTYLRSVGSLNHINMVNAPEVVERCMTCCDLRVEYSQLKRTGKCVYQSQSEALPESISICLRCNTFIIQMEEF</sequence>
<dbReference type="EMBL" id="QTSX02001562">
    <property type="protein sequence ID" value="KAJ9080408.1"/>
    <property type="molecule type" value="Genomic_DNA"/>
</dbReference>
<comment type="caution">
    <text evidence="1">The sequence shown here is derived from an EMBL/GenBank/DDBJ whole genome shotgun (WGS) entry which is preliminary data.</text>
</comment>
<dbReference type="Proteomes" id="UP001165960">
    <property type="component" value="Unassembled WGS sequence"/>
</dbReference>
<proteinExistence type="predicted"/>
<organism evidence="1 2">
    <name type="scientific">Entomophthora muscae</name>
    <dbReference type="NCBI Taxonomy" id="34485"/>
    <lineage>
        <taxon>Eukaryota</taxon>
        <taxon>Fungi</taxon>
        <taxon>Fungi incertae sedis</taxon>
        <taxon>Zoopagomycota</taxon>
        <taxon>Entomophthoromycotina</taxon>
        <taxon>Entomophthoromycetes</taxon>
        <taxon>Entomophthorales</taxon>
        <taxon>Entomophthoraceae</taxon>
        <taxon>Entomophthora</taxon>
    </lineage>
</organism>
<accession>A0ACC2U091</accession>
<name>A0ACC2U091_9FUNG</name>
<evidence type="ECO:0000313" key="2">
    <source>
        <dbReference type="Proteomes" id="UP001165960"/>
    </source>
</evidence>
<keyword evidence="2" id="KW-1185">Reference proteome</keyword>